<comment type="caution">
    <text evidence="2">The sequence shown here is derived from an EMBL/GenBank/DDBJ whole genome shotgun (WGS) entry which is preliminary data.</text>
</comment>
<dbReference type="AlphaFoldDB" id="A0ABD3JWY1"/>
<dbReference type="EMBL" id="JBJKBG010000008">
    <property type="protein sequence ID" value="KAL3727980.1"/>
    <property type="molecule type" value="Genomic_DNA"/>
</dbReference>
<dbReference type="InterPro" id="IPR036047">
    <property type="entry name" value="F-box-like_dom_sf"/>
</dbReference>
<dbReference type="Pfam" id="PF07734">
    <property type="entry name" value="FBA_1"/>
    <property type="match status" value="1"/>
</dbReference>
<evidence type="ECO:0000313" key="2">
    <source>
        <dbReference type="EMBL" id="KAL3727980.1"/>
    </source>
</evidence>
<dbReference type="CDD" id="cd22157">
    <property type="entry name" value="F-box_AtFBW1-like"/>
    <property type="match status" value="1"/>
</dbReference>
<keyword evidence="3" id="KW-1185">Reference proteome</keyword>
<protein>
    <recommendedName>
        <fullName evidence="1">F-box domain-containing protein</fullName>
    </recommendedName>
</protein>
<dbReference type="InterPro" id="IPR050796">
    <property type="entry name" value="SCF_F-box_component"/>
</dbReference>
<proteinExistence type="predicted"/>
<gene>
    <name evidence="2" type="ORF">ACJRO7_032687</name>
</gene>
<sequence length="382" mass="43443">MICSCSLPEEIVVLEIMKRLPVKSLLRFRCVSRMWYTIINHPCFVALHLKHSDAANWYLVCLDRFDPVQSLCCSLFSNGSLTVPSKCRIEIPLVAPPNCYGFMGSCNGLIWITEISQSGHSQTMYLWNLFTRKYRPVRPRRPLHRPAHVVSGFGFDARSHDYKIVRILHFPDVHGRCFGVIKPQVEIYSLHTDSWRTLKCRVPTFCNHKPAIFLNGNMHWYVSRIGDPREEGGHGAIVTFNVASEVFKEMAPPKEFLHKAKELLHEAVILGVSVAVLNDSLAVLINRRDVVLHPELHPELHSICSVWVMSDYGVPESWTKLYTFEACGLVMGFHGFMRNGELFMDIDGGGRVSWNPITRQFANLPLSTTCDMVTVMKSIVSV</sequence>
<evidence type="ECO:0000313" key="3">
    <source>
        <dbReference type="Proteomes" id="UP001634007"/>
    </source>
</evidence>
<organism evidence="2 3">
    <name type="scientific">Eucalyptus globulus</name>
    <name type="common">Tasmanian blue gum</name>
    <dbReference type="NCBI Taxonomy" id="34317"/>
    <lineage>
        <taxon>Eukaryota</taxon>
        <taxon>Viridiplantae</taxon>
        <taxon>Streptophyta</taxon>
        <taxon>Embryophyta</taxon>
        <taxon>Tracheophyta</taxon>
        <taxon>Spermatophyta</taxon>
        <taxon>Magnoliopsida</taxon>
        <taxon>eudicotyledons</taxon>
        <taxon>Gunneridae</taxon>
        <taxon>Pentapetalae</taxon>
        <taxon>rosids</taxon>
        <taxon>malvids</taxon>
        <taxon>Myrtales</taxon>
        <taxon>Myrtaceae</taxon>
        <taxon>Myrtoideae</taxon>
        <taxon>Eucalypteae</taxon>
        <taxon>Eucalyptus</taxon>
    </lineage>
</organism>
<dbReference type="SUPFAM" id="SSF81383">
    <property type="entry name" value="F-box domain"/>
    <property type="match status" value="1"/>
</dbReference>
<dbReference type="InterPro" id="IPR006527">
    <property type="entry name" value="F-box-assoc_dom_typ1"/>
</dbReference>
<reference evidence="2 3" key="1">
    <citation type="submission" date="2024-11" db="EMBL/GenBank/DDBJ databases">
        <title>Chromosome-level genome assembly of Eucalyptus globulus Labill. provides insights into its genome evolution.</title>
        <authorList>
            <person name="Li X."/>
        </authorList>
    </citation>
    <scope>NUCLEOTIDE SEQUENCE [LARGE SCALE GENOMIC DNA]</scope>
    <source>
        <strain evidence="2">CL2024</strain>
        <tissue evidence="2">Fresh tender leaves</tissue>
    </source>
</reference>
<dbReference type="NCBIfam" id="TIGR01640">
    <property type="entry name" value="F_box_assoc_1"/>
    <property type="match status" value="1"/>
</dbReference>
<dbReference type="SMART" id="SM00256">
    <property type="entry name" value="FBOX"/>
    <property type="match status" value="1"/>
</dbReference>
<dbReference type="PANTHER" id="PTHR31672:SF13">
    <property type="entry name" value="F-BOX PROTEIN CPR30-LIKE"/>
    <property type="match status" value="1"/>
</dbReference>
<dbReference type="Pfam" id="PF00646">
    <property type="entry name" value="F-box"/>
    <property type="match status" value="1"/>
</dbReference>
<name>A0ABD3JWY1_EUCGL</name>
<dbReference type="Gene3D" id="1.20.1280.50">
    <property type="match status" value="1"/>
</dbReference>
<feature type="domain" description="F-box" evidence="1">
    <location>
        <begin position="7"/>
        <end position="48"/>
    </location>
</feature>
<evidence type="ECO:0000259" key="1">
    <source>
        <dbReference type="SMART" id="SM00256"/>
    </source>
</evidence>
<dbReference type="InterPro" id="IPR001810">
    <property type="entry name" value="F-box_dom"/>
</dbReference>
<accession>A0ABD3JWY1</accession>
<dbReference type="Proteomes" id="UP001634007">
    <property type="component" value="Unassembled WGS sequence"/>
</dbReference>
<dbReference type="InterPro" id="IPR017451">
    <property type="entry name" value="F-box-assoc_interact_dom"/>
</dbReference>
<dbReference type="PANTHER" id="PTHR31672">
    <property type="entry name" value="BNACNNG10540D PROTEIN"/>
    <property type="match status" value="1"/>
</dbReference>